<accession>A0ABN0Q356</accession>
<dbReference type="Gene3D" id="3.40.50.1820">
    <property type="entry name" value="alpha/beta hydrolase"/>
    <property type="match status" value="1"/>
</dbReference>
<evidence type="ECO:0000256" key="6">
    <source>
        <dbReference type="ARBA" id="ARBA00022801"/>
    </source>
</evidence>
<evidence type="ECO:0000256" key="8">
    <source>
        <dbReference type="SAM" id="SignalP"/>
    </source>
</evidence>
<evidence type="ECO:0000256" key="1">
    <source>
        <dbReference type="ARBA" id="ARBA00001024"/>
    </source>
</evidence>
<keyword evidence="5 8" id="KW-0732">Signal</keyword>
<evidence type="ECO:0000256" key="3">
    <source>
        <dbReference type="ARBA" id="ARBA00013279"/>
    </source>
</evidence>
<feature type="domain" description="Lipase-like C-terminal" evidence="9">
    <location>
        <begin position="40"/>
        <end position="414"/>
    </location>
</feature>
<dbReference type="EC" id="3.1.1.3" evidence="3"/>
<evidence type="ECO:0000256" key="2">
    <source>
        <dbReference type="ARBA" id="ARBA00004613"/>
    </source>
</evidence>
<name>A0ABN0Q356_ENTCL</name>
<dbReference type="InterPro" id="IPR029058">
    <property type="entry name" value="AB_hydrolase_fold"/>
</dbReference>
<comment type="catalytic activity">
    <reaction evidence="1">
        <text>a triacylglycerol + H2O = a diacylglycerol + a fatty acid + H(+)</text>
        <dbReference type="Rhea" id="RHEA:12044"/>
        <dbReference type="ChEBI" id="CHEBI:15377"/>
        <dbReference type="ChEBI" id="CHEBI:15378"/>
        <dbReference type="ChEBI" id="CHEBI:17855"/>
        <dbReference type="ChEBI" id="CHEBI:18035"/>
        <dbReference type="ChEBI" id="CHEBI:28868"/>
        <dbReference type="EC" id="3.1.1.3"/>
    </reaction>
</comment>
<evidence type="ECO:0000256" key="7">
    <source>
        <dbReference type="ARBA" id="ARBA00023098"/>
    </source>
</evidence>
<reference evidence="10 11" key="1">
    <citation type="journal article" date="2014" name="Genome Announc.">
        <title>Draft Genome Sequence of Enterobacter cloacae Strain S611.</title>
        <authorList>
            <person name="Wang D."/>
            <person name="Han C.S."/>
            <person name="Dichosa A.E."/>
            <person name="Gleasner C.D."/>
            <person name="Johnson S.L."/>
            <person name="Daligault H.E."/>
            <person name="Davenport K.W."/>
            <person name="Li P.E."/>
            <person name="Pierson E.A."/>
            <person name="Pierson L.S.III."/>
        </authorList>
    </citation>
    <scope>NUCLEOTIDE SEQUENCE [LARGE SCALE GENOMIC DNA]</scope>
    <source>
        <strain evidence="10 11">S611</strain>
    </source>
</reference>
<dbReference type="GO" id="GO:0004806">
    <property type="term" value="F:triacylglycerol lipase activity"/>
    <property type="evidence" value="ECO:0007669"/>
    <property type="project" value="UniProtKB-EC"/>
</dbReference>
<dbReference type="SUPFAM" id="SSF53474">
    <property type="entry name" value="alpha/beta-Hydrolases"/>
    <property type="match status" value="1"/>
</dbReference>
<feature type="signal peptide" evidence="8">
    <location>
        <begin position="1"/>
        <end position="25"/>
    </location>
</feature>
<sequence length="419" mass="46370">MKTLKKLSLALLVSASLINSSFVAAETVDVAPQNMDQKGNHYPLIFVHGVVGWGPDEMLGFKYWGGFDDTIAYLNSNGVESYAAVVGPVSSNWDRAVELYYYIKGGTVDYGAAHSLKANHARYGKTYPGIYPHWDEHHKIHLVGHSMGGLTSRQLVDMLQDGSEEERAYHESHPETEISPLFEGGKDCVFSVTTVATPNNGSSFAQDKNLIVGLIEDMVRKAATIAGVSSLSSFVYDFKLDQFGLRRDPDESLAEYIRDVFTSSIWDSKDIASYDLSVVGVSANKQYLETKPNVYYFSHTGKTTVGVPFTSFQIPGVYTNPLLVPSATYMGKTITDPQTSLINATWTTNDGLVNSVSSYYPFGADAKPYDGQPKKGQWSYYPVMNDWDHLDFMGFDVIPQVYVNAFYADVAKSLLELDK</sequence>
<organism evidence="10 11">
    <name type="scientific">Enterobacter cloacae S611</name>
    <dbReference type="NCBI Taxonomy" id="1399146"/>
    <lineage>
        <taxon>Bacteria</taxon>
        <taxon>Pseudomonadati</taxon>
        <taxon>Pseudomonadota</taxon>
        <taxon>Gammaproteobacteria</taxon>
        <taxon>Enterobacterales</taxon>
        <taxon>Enterobacteriaceae</taxon>
        <taxon>Enterobacter</taxon>
        <taxon>Enterobacter cloacae complex</taxon>
    </lineage>
</organism>
<keyword evidence="6 10" id="KW-0378">Hydrolase</keyword>
<dbReference type="Pfam" id="PF24708">
    <property type="entry name" value="Lip_C"/>
    <property type="match status" value="1"/>
</dbReference>
<comment type="subcellular location">
    <subcellularLocation>
        <location evidence="2">Secreted</location>
    </subcellularLocation>
</comment>
<proteinExistence type="predicted"/>
<evidence type="ECO:0000313" key="11">
    <source>
        <dbReference type="Proteomes" id="UP000017834"/>
    </source>
</evidence>
<evidence type="ECO:0000256" key="5">
    <source>
        <dbReference type="ARBA" id="ARBA00022729"/>
    </source>
</evidence>
<protein>
    <recommendedName>
        <fullName evidence="3">triacylglycerol lipase</fullName>
        <ecNumber evidence="3">3.1.1.3</ecNumber>
    </recommendedName>
</protein>
<dbReference type="PANTHER" id="PTHR34043">
    <property type="entry name" value="ALPHA/BETA-HYDROLASES SUPERFAMILY PROTEIN"/>
    <property type="match status" value="1"/>
</dbReference>
<dbReference type="PANTHER" id="PTHR34043:SF3">
    <property type="entry name" value="ALPHA_BETA-HYDROLASES SUPERFAMILY PROTEIN"/>
    <property type="match status" value="1"/>
</dbReference>
<feature type="chain" id="PRO_5045547277" description="triacylglycerol lipase" evidence="8">
    <location>
        <begin position="26"/>
        <end position="419"/>
    </location>
</feature>
<dbReference type="Proteomes" id="UP000017834">
    <property type="component" value="Unassembled WGS sequence"/>
</dbReference>
<keyword evidence="11" id="KW-1185">Reference proteome</keyword>
<evidence type="ECO:0000313" key="10">
    <source>
        <dbReference type="EMBL" id="ESS56375.1"/>
    </source>
</evidence>
<keyword evidence="4" id="KW-0964">Secreted</keyword>
<evidence type="ECO:0000256" key="4">
    <source>
        <dbReference type="ARBA" id="ARBA00022525"/>
    </source>
</evidence>
<evidence type="ECO:0000259" key="9">
    <source>
        <dbReference type="Pfam" id="PF24708"/>
    </source>
</evidence>
<comment type="caution">
    <text evidence="10">The sequence shown here is derived from an EMBL/GenBank/DDBJ whole genome shotgun (WGS) entry which is preliminary data.</text>
</comment>
<dbReference type="EMBL" id="AXOM01000051">
    <property type="protein sequence ID" value="ESS56375.1"/>
    <property type="molecule type" value="Genomic_DNA"/>
</dbReference>
<gene>
    <name evidence="10" type="ORF">EDP2_100</name>
</gene>
<keyword evidence="7" id="KW-0443">Lipid metabolism</keyword>
<dbReference type="InterPro" id="IPR056304">
    <property type="entry name" value="Lip-like_C"/>
</dbReference>